<gene>
    <name evidence="2" type="ORF">POM88_022079</name>
</gene>
<sequence length="123" mass="14300">MFSVEAVNVSKGILELGSGEDAIDANPGRRFLTCDNGNCNLFRWAEAEFDDRSKGVINRIKRRIGKKDDDHIMELVNARKEYNEQVKQLKNEVWMWKCFVVLLLLYVFHGWFCTAGKEDRNVE</sequence>
<dbReference type="Proteomes" id="UP001237642">
    <property type="component" value="Unassembled WGS sequence"/>
</dbReference>
<keyword evidence="1" id="KW-0812">Transmembrane</keyword>
<evidence type="ECO:0000313" key="2">
    <source>
        <dbReference type="EMBL" id="KAK1384344.1"/>
    </source>
</evidence>
<evidence type="ECO:0000256" key="1">
    <source>
        <dbReference type="SAM" id="Phobius"/>
    </source>
</evidence>
<comment type="caution">
    <text evidence="2">The sequence shown here is derived from an EMBL/GenBank/DDBJ whole genome shotgun (WGS) entry which is preliminary data.</text>
</comment>
<protein>
    <submittedName>
        <fullName evidence="2">Uncharacterized protein</fullName>
    </submittedName>
</protein>
<evidence type="ECO:0000313" key="3">
    <source>
        <dbReference type="Proteomes" id="UP001237642"/>
    </source>
</evidence>
<dbReference type="EMBL" id="JAUIZM010000005">
    <property type="protein sequence ID" value="KAK1384344.1"/>
    <property type="molecule type" value="Genomic_DNA"/>
</dbReference>
<accession>A0AAD8IG48</accession>
<keyword evidence="1" id="KW-1133">Transmembrane helix</keyword>
<keyword evidence="1" id="KW-0472">Membrane</keyword>
<reference evidence="2" key="1">
    <citation type="submission" date="2023-02" db="EMBL/GenBank/DDBJ databases">
        <title>Genome of toxic invasive species Heracleum sosnowskyi carries increased number of genes despite the absence of recent whole-genome duplications.</title>
        <authorList>
            <person name="Schelkunov M."/>
            <person name="Shtratnikova V."/>
            <person name="Makarenko M."/>
            <person name="Klepikova A."/>
            <person name="Omelchenko D."/>
            <person name="Novikova G."/>
            <person name="Obukhova E."/>
            <person name="Bogdanov V."/>
            <person name="Penin A."/>
            <person name="Logacheva M."/>
        </authorList>
    </citation>
    <scope>NUCLEOTIDE SEQUENCE</scope>
    <source>
        <strain evidence="2">Hsosn_3</strain>
        <tissue evidence="2">Leaf</tissue>
    </source>
</reference>
<keyword evidence="3" id="KW-1185">Reference proteome</keyword>
<organism evidence="2 3">
    <name type="scientific">Heracleum sosnowskyi</name>
    <dbReference type="NCBI Taxonomy" id="360622"/>
    <lineage>
        <taxon>Eukaryota</taxon>
        <taxon>Viridiplantae</taxon>
        <taxon>Streptophyta</taxon>
        <taxon>Embryophyta</taxon>
        <taxon>Tracheophyta</taxon>
        <taxon>Spermatophyta</taxon>
        <taxon>Magnoliopsida</taxon>
        <taxon>eudicotyledons</taxon>
        <taxon>Gunneridae</taxon>
        <taxon>Pentapetalae</taxon>
        <taxon>asterids</taxon>
        <taxon>campanulids</taxon>
        <taxon>Apiales</taxon>
        <taxon>Apiaceae</taxon>
        <taxon>Apioideae</taxon>
        <taxon>apioid superclade</taxon>
        <taxon>Tordylieae</taxon>
        <taxon>Tordyliinae</taxon>
        <taxon>Heracleum</taxon>
    </lineage>
</organism>
<reference evidence="2" key="2">
    <citation type="submission" date="2023-05" db="EMBL/GenBank/DDBJ databases">
        <authorList>
            <person name="Schelkunov M.I."/>
        </authorList>
    </citation>
    <scope>NUCLEOTIDE SEQUENCE</scope>
    <source>
        <strain evidence="2">Hsosn_3</strain>
        <tissue evidence="2">Leaf</tissue>
    </source>
</reference>
<dbReference type="AlphaFoldDB" id="A0AAD8IG48"/>
<feature type="transmembrane region" description="Helical" evidence="1">
    <location>
        <begin position="94"/>
        <end position="112"/>
    </location>
</feature>
<name>A0AAD8IG48_9APIA</name>
<proteinExistence type="predicted"/>